<protein>
    <recommendedName>
        <fullName evidence="5">ZZ-type domain-containing protein</fullName>
    </recommendedName>
</protein>
<reference evidence="6" key="1">
    <citation type="journal article" date="2023" name="Mol. Biol. Evol.">
        <title>Third-Generation Sequencing Reveals the Adaptive Role of the Epigenome in Three Deep-Sea Polychaetes.</title>
        <authorList>
            <person name="Perez M."/>
            <person name="Aroh O."/>
            <person name="Sun Y."/>
            <person name="Lan Y."/>
            <person name="Juniper S.K."/>
            <person name="Young C.R."/>
            <person name="Angers B."/>
            <person name="Qian P.Y."/>
        </authorList>
    </citation>
    <scope>NUCLEOTIDE SEQUENCE</scope>
    <source>
        <strain evidence="6">R07B-5</strain>
    </source>
</reference>
<evidence type="ECO:0000256" key="1">
    <source>
        <dbReference type="ARBA" id="ARBA00022723"/>
    </source>
</evidence>
<comment type="caution">
    <text evidence="6">The sequence shown here is derived from an EMBL/GenBank/DDBJ whole genome shotgun (WGS) entry which is preliminary data.</text>
</comment>
<dbReference type="PANTHER" id="PTHR12268">
    <property type="entry name" value="E3 UBIQUITIN-PROTEIN LIGASE KCMF1"/>
    <property type="match status" value="1"/>
</dbReference>
<gene>
    <name evidence="6" type="ORF">NP493_109g00019</name>
</gene>
<keyword evidence="1" id="KW-0479">Metal-binding</keyword>
<dbReference type="InterPro" id="IPR015153">
    <property type="entry name" value="EF-hand_dom_typ1"/>
</dbReference>
<dbReference type="PANTHER" id="PTHR12268:SF27">
    <property type="entry name" value="DYSTROBREVIN, ISOFORM F"/>
    <property type="match status" value="1"/>
</dbReference>
<dbReference type="EMBL" id="JAODUO010000109">
    <property type="protein sequence ID" value="KAK2189294.1"/>
    <property type="molecule type" value="Genomic_DNA"/>
</dbReference>
<evidence type="ECO:0000256" key="2">
    <source>
        <dbReference type="ARBA" id="ARBA00022771"/>
    </source>
</evidence>
<dbReference type="GO" id="GO:0008270">
    <property type="term" value="F:zinc ion binding"/>
    <property type="evidence" value="ECO:0007669"/>
    <property type="project" value="UniProtKB-KW"/>
</dbReference>
<proteinExistence type="predicted"/>
<feature type="domain" description="ZZ-type" evidence="5">
    <location>
        <begin position="244"/>
        <end position="300"/>
    </location>
</feature>
<dbReference type="CDD" id="cd16244">
    <property type="entry name" value="EFh_DTN"/>
    <property type="match status" value="1"/>
</dbReference>
<dbReference type="GO" id="GO:0005886">
    <property type="term" value="C:plasma membrane"/>
    <property type="evidence" value="ECO:0007669"/>
    <property type="project" value="TreeGrafter"/>
</dbReference>
<dbReference type="GO" id="GO:0099536">
    <property type="term" value="P:synaptic signaling"/>
    <property type="evidence" value="ECO:0007669"/>
    <property type="project" value="TreeGrafter"/>
</dbReference>
<dbReference type="InterPro" id="IPR050774">
    <property type="entry name" value="KCMF1/Dystrophin"/>
</dbReference>
<dbReference type="Gene3D" id="3.30.60.90">
    <property type="match status" value="1"/>
</dbReference>
<dbReference type="SUPFAM" id="SSF47473">
    <property type="entry name" value="EF-hand"/>
    <property type="match status" value="2"/>
</dbReference>
<keyword evidence="2 4" id="KW-0863">Zinc-finger</keyword>
<evidence type="ECO:0000313" key="7">
    <source>
        <dbReference type="Proteomes" id="UP001209878"/>
    </source>
</evidence>
<keyword evidence="7" id="KW-1185">Reference proteome</keyword>
<dbReference type="InterPro" id="IPR043145">
    <property type="entry name" value="Znf_ZZ_sf"/>
</dbReference>
<name>A0AAD9UH36_RIDPI</name>
<dbReference type="Pfam" id="PF00569">
    <property type="entry name" value="ZZ"/>
    <property type="match status" value="1"/>
</dbReference>
<dbReference type="InterPro" id="IPR011992">
    <property type="entry name" value="EF-hand-dom_pair"/>
</dbReference>
<accession>A0AAD9UH36</accession>
<evidence type="ECO:0000256" key="3">
    <source>
        <dbReference type="ARBA" id="ARBA00022833"/>
    </source>
</evidence>
<sequence>MEEDAMIDERTSVTARTICEGRQLVTEMRAKNFDVIRYATYRTACKLRFVQKRTNLHQVDIWNVIEAFREYNLNCMSHHTEVPLKTLETLLASLFLSLNNRLSTKLQIDADDSIGLLYDWLQSAYDPEGKGRMRVFSIKVALTTICGGKLMDKLRYVFTQLSDSSGCLVRSKFEDYLREVLILPTAVFEGPSFGYTEAAAKACFYKNARVNVNTFLDILMTEPGPRCLMWLPILHRMAAVEKVFHPVQCDGCRAETFMGFRYKCQRCYNYHLCQECFWRGRTSGNHSNNHKMKEYSSYVSIL</sequence>
<evidence type="ECO:0000259" key="5">
    <source>
        <dbReference type="PROSITE" id="PS50135"/>
    </source>
</evidence>
<keyword evidence="3" id="KW-0862">Zinc</keyword>
<dbReference type="Pfam" id="PF09069">
    <property type="entry name" value="EF-hand_3"/>
    <property type="match status" value="1"/>
</dbReference>
<dbReference type="Proteomes" id="UP001209878">
    <property type="component" value="Unassembled WGS sequence"/>
</dbReference>
<evidence type="ECO:0000313" key="6">
    <source>
        <dbReference type="EMBL" id="KAK2189294.1"/>
    </source>
</evidence>
<dbReference type="Pfam" id="PF09068">
    <property type="entry name" value="EF-hand_2"/>
    <property type="match status" value="1"/>
</dbReference>
<dbReference type="GO" id="GO:0045202">
    <property type="term" value="C:synapse"/>
    <property type="evidence" value="ECO:0007669"/>
    <property type="project" value="TreeGrafter"/>
</dbReference>
<dbReference type="AlphaFoldDB" id="A0AAD9UH36"/>
<dbReference type="InterPro" id="IPR015154">
    <property type="entry name" value="EF-hand_dom_typ2"/>
</dbReference>
<dbReference type="InterPro" id="IPR000433">
    <property type="entry name" value="Znf_ZZ"/>
</dbReference>
<dbReference type="PROSITE" id="PS50135">
    <property type="entry name" value="ZF_ZZ_2"/>
    <property type="match status" value="1"/>
</dbReference>
<dbReference type="SUPFAM" id="SSF57850">
    <property type="entry name" value="RING/U-box"/>
    <property type="match status" value="1"/>
</dbReference>
<dbReference type="PROSITE" id="PS01357">
    <property type="entry name" value="ZF_ZZ_1"/>
    <property type="match status" value="1"/>
</dbReference>
<dbReference type="SMART" id="SM00291">
    <property type="entry name" value="ZnF_ZZ"/>
    <property type="match status" value="1"/>
</dbReference>
<evidence type="ECO:0000256" key="4">
    <source>
        <dbReference type="PROSITE-ProRule" id="PRU00228"/>
    </source>
</evidence>
<organism evidence="6 7">
    <name type="scientific">Ridgeia piscesae</name>
    <name type="common">Tubeworm</name>
    <dbReference type="NCBI Taxonomy" id="27915"/>
    <lineage>
        <taxon>Eukaryota</taxon>
        <taxon>Metazoa</taxon>
        <taxon>Spiralia</taxon>
        <taxon>Lophotrochozoa</taxon>
        <taxon>Annelida</taxon>
        <taxon>Polychaeta</taxon>
        <taxon>Sedentaria</taxon>
        <taxon>Canalipalpata</taxon>
        <taxon>Sabellida</taxon>
        <taxon>Siboglinidae</taxon>
        <taxon>Ridgeia</taxon>
    </lineage>
</organism>
<dbReference type="Gene3D" id="1.10.238.10">
    <property type="entry name" value="EF-hand"/>
    <property type="match status" value="2"/>
</dbReference>